<keyword evidence="3" id="KW-1185">Reference proteome</keyword>
<dbReference type="InterPro" id="IPR006145">
    <property type="entry name" value="PsdUridine_synth_RsuA/RluA"/>
</dbReference>
<sequence length="304" mass="34508">MSQRIAPIPVRDGIAPSFLHLPAGDWESLFAFLLARFPHVGEEAWRARLASGDVYDHEGRPHSLASPYPANRRIWYYRDVPRETPIPFDAPILYRDERLVVADKPHFLASVPGGRHVHETLLTRLRLALDCPKLTAIHRLDRETAGVILYCADADCRGGYQTLFQDRAVVKAYEAIGRYDPQLALPLTRESRLVEEADSFRMQEVDGAPNSVTRIELIERRGAYARYRLTPDTGKKHQLRAHLSALGIGIVDDPWYPALLPDKAADDFSRPLRLLARSIAFTDPFDGSYRVYQSRRTLAWPDDA</sequence>
<evidence type="ECO:0000259" key="1">
    <source>
        <dbReference type="Pfam" id="PF00849"/>
    </source>
</evidence>
<comment type="caution">
    <text evidence="2">The sequence shown here is derived from an EMBL/GenBank/DDBJ whole genome shotgun (WGS) entry which is preliminary data.</text>
</comment>
<dbReference type="AlphaFoldDB" id="A0A4T0V5W1"/>
<dbReference type="PANTHER" id="PTHR21600:SF84">
    <property type="entry name" value="PSEUDOURIDINE SYNTHASE RSUA_RLUA-LIKE DOMAIN-CONTAINING PROTEIN"/>
    <property type="match status" value="1"/>
</dbReference>
<dbReference type="SUPFAM" id="SSF55120">
    <property type="entry name" value="Pseudouridine synthase"/>
    <property type="match status" value="1"/>
</dbReference>
<dbReference type="GO" id="GO:0000455">
    <property type="term" value="P:enzyme-directed rRNA pseudouridine synthesis"/>
    <property type="evidence" value="ECO:0007669"/>
    <property type="project" value="TreeGrafter"/>
</dbReference>
<accession>A0A4T0V5W1</accession>
<evidence type="ECO:0000313" key="3">
    <source>
        <dbReference type="Proteomes" id="UP000308891"/>
    </source>
</evidence>
<dbReference type="Proteomes" id="UP000308891">
    <property type="component" value="Unassembled WGS sequence"/>
</dbReference>
<dbReference type="GO" id="GO:0003723">
    <property type="term" value="F:RNA binding"/>
    <property type="evidence" value="ECO:0007669"/>
    <property type="project" value="InterPro"/>
</dbReference>
<dbReference type="GO" id="GO:0009982">
    <property type="term" value="F:pseudouridine synthase activity"/>
    <property type="evidence" value="ECO:0007669"/>
    <property type="project" value="InterPro"/>
</dbReference>
<evidence type="ECO:0000313" key="2">
    <source>
        <dbReference type="EMBL" id="TIC87158.1"/>
    </source>
</evidence>
<dbReference type="InterPro" id="IPR020103">
    <property type="entry name" value="PsdUridine_synth_cat_dom_sf"/>
</dbReference>
<gene>
    <name evidence="2" type="ORF">E5K04_01705</name>
</gene>
<name>A0A4T0V5W1_9NEIS</name>
<dbReference type="Pfam" id="PF00849">
    <property type="entry name" value="PseudoU_synth_2"/>
    <property type="match status" value="1"/>
</dbReference>
<dbReference type="RefSeq" id="WP_136551169.1">
    <property type="nucleotide sequence ID" value="NZ_STGJ01000001.1"/>
</dbReference>
<proteinExistence type="predicted"/>
<reference evidence="2 3" key="1">
    <citation type="submission" date="2019-04" db="EMBL/GenBank/DDBJ databases">
        <title>Crenobacter sp. nov.</title>
        <authorList>
            <person name="Shi S."/>
        </authorList>
    </citation>
    <scope>NUCLEOTIDE SEQUENCE [LARGE SCALE GENOMIC DNA]</scope>
    <source>
        <strain evidence="2 3">GY 70310</strain>
    </source>
</reference>
<dbReference type="PANTHER" id="PTHR21600">
    <property type="entry name" value="MITOCHONDRIAL RNA PSEUDOURIDINE SYNTHASE"/>
    <property type="match status" value="1"/>
</dbReference>
<organism evidence="2 3">
    <name type="scientific">Crenobacter intestini</name>
    <dbReference type="NCBI Taxonomy" id="2563443"/>
    <lineage>
        <taxon>Bacteria</taxon>
        <taxon>Pseudomonadati</taxon>
        <taxon>Pseudomonadota</taxon>
        <taxon>Betaproteobacteria</taxon>
        <taxon>Neisseriales</taxon>
        <taxon>Neisseriaceae</taxon>
        <taxon>Crenobacter</taxon>
    </lineage>
</organism>
<feature type="domain" description="Pseudouridine synthase RsuA/RluA-like" evidence="1">
    <location>
        <begin position="99"/>
        <end position="245"/>
    </location>
</feature>
<dbReference type="EMBL" id="STGJ01000001">
    <property type="protein sequence ID" value="TIC87158.1"/>
    <property type="molecule type" value="Genomic_DNA"/>
</dbReference>
<protein>
    <submittedName>
        <fullName evidence="2">Pseudouridine synthase</fullName>
    </submittedName>
</protein>
<dbReference type="OrthoDB" id="9785808at2"/>
<dbReference type="Gene3D" id="3.30.2350.10">
    <property type="entry name" value="Pseudouridine synthase"/>
    <property type="match status" value="1"/>
</dbReference>
<dbReference type="GO" id="GO:0140098">
    <property type="term" value="F:catalytic activity, acting on RNA"/>
    <property type="evidence" value="ECO:0007669"/>
    <property type="project" value="UniProtKB-ARBA"/>
</dbReference>
<dbReference type="InterPro" id="IPR050188">
    <property type="entry name" value="RluA_PseudoU_synthase"/>
</dbReference>